<protein>
    <submittedName>
        <fullName evidence="1">(salmon louse) hypothetical protein</fullName>
    </submittedName>
</protein>
<name>A0A7R8CYJ3_LEPSM</name>
<dbReference type="OrthoDB" id="277832at2759"/>
<sequence length="156" mass="18028">MEYLRPNLIKIGGGTYRHSNVLSNSMGFNGEEEEVFFDSNGSGREEEWTQYEAEEWSLEYLSPDRYKAIMDIPSPFYGILIGKKKGIAKQKLESDLDVKVTFPTHKSSTNVIIHGSTKTAVMTACRRTHLKVQDSRKDFNSFFSLKWTLLIFYQFH</sequence>
<organism evidence="1 2">
    <name type="scientific">Lepeophtheirus salmonis</name>
    <name type="common">Salmon louse</name>
    <name type="synonym">Caligus salmonis</name>
    <dbReference type="NCBI Taxonomy" id="72036"/>
    <lineage>
        <taxon>Eukaryota</taxon>
        <taxon>Metazoa</taxon>
        <taxon>Ecdysozoa</taxon>
        <taxon>Arthropoda</taxon>
        <taxon>Crustacea</taxon>
        <taxon>Multicrustacea</taxon>
        <taxon>Hexanauplia</taxon>
        <taxon>Copepoda</taxon>
        <taxon>Siphonostomatoida</taxon>
        <taxon>Caligidae</taxon>
        <taxon>Lepeophtheirus</taxon>
    </lineage>
</organism>
<dbReference type="EMBL" id="HG994585">
    <property type="protein sequence ID" value="CAF2969237.1"/>
    <property type="molecule type" value="Genomic_DNA"/>
</dbReference>
<keyword evidence="2" id="KW-1185">Reference proteome</keyword>
<dbReference type="GO" id="GO:0003723">
    <property type="term" value="F:RNA binding"/>
    <property type="evidence" value="ECO:0007669"/>
    <property type="project" value="InterPro"/>
</dbReference>
<accession>A0A7R8CYJ3</accession>
<evidence type="ECO:0000313" key="1">
    <source>
        <dbReference type="EMBL" id="CAF2969237.1"/>
    </source>
</evidence>
<dbReference type="Gene3D" id="3.30.1370.10">
    <property type="entry name" value="K Homology domain, type 1"/>
    <property type="match status" value="1"/>
</dbReference>
<gene>
    <name evidence="1" type="ORF">LSAA_12235</name>
</gene>
<reference evidence="1" key="1">
    <citation type="submission" date="2021-02" db="EMBL/GenBank/DDBJ databases">
        <authorList>
            <person name="Bekaert M."/>
        </authorList>
    </citation>
    <scope>NUCLEOTIDE SEQUENCE</scope>
    <source>
        <strain evidence="1">IoA-00</strain>
    </source>
</reference>
<evidence type="ECO:0000313" key="2">
    <source>
        <dbReference type="Proteomes" id="UP000675881"/>
    </source>
</evidence>
<proteinExistence type="predicted"/>
<dbReference type="SUPFAM" id="SSF54791">
    <property type="entry name" value="Eukaryotic type KH-domain (KH-domain type I)"/>
    <property type="match status" value="1"/>
</dbReference>
<dbReference type="Proteomes" id="UP000675881">
    <property type="component" value="Chromosome 6"/>
</dbReference>
<dbReference type="AlphaFoldDB" id="A0A7R8CYJ3"/>
<dbReference type="InterPro" id="IPR036612">
    <property type="entry name" value="KH_dom_type_1_sf"/>
</dbReference>